<dbReference type="Gene3D" id="2.40.50.580">
    <property type="match status" value="1"/>
</dbReference>
<dbReference type="Pfam" id="PF17746">
    <property type="entry name" value="SfsA_N"/>
    <property type="match status" value="1"/>
</dbReference>
<dbReference type="CDD" id="cd22359">
    <property type="entry name" value="SfsA-like_bacterial"/>
    <property type="match status" value="1"/>
</dbReference>
<dbReference type="NCBIfam" id="TIGR00230">
    <property type="entry name" value="sfsA"/>
    <property type="match status" value="1"/>
</dbReference>
<proteinExistence type="inferred from homology"/>
<comment type="similarity">
    <text evidence="1">Belongs to the SfsA family.</text>
</comment>
<reference evidence="5" key="1">
    <citation type="journal article" date="2019" name="Int. J. Syst. Evol. Microbiol.">
        <title>The Global Catalogue of Microorganisms (GCM) 10K type strain sequencing project: providing services to taxonomists for standard genome sequencing and annotation.</title>
        <authorList>
            <consortium name="The Broad Institute Genomics Platform"/>
            <consortium name="The Broad Institute Genome Sequencing Center for Infectious Disease"/>
            <person name="Wu L."/>
            <person name="Ma J."/>
        </authorList>
    </citation>
    <scope>NUCLEOTIDE SEQUENCE [LARGE SCALE GENOMIC DNA]</scope>
    <source>
        <strain evidence="5">KCTC 42182</strain>
    </source>
</reference>
<comment type="caution">
    <text evidence="4">The sequence shown here is derived from an EMBL/GenBank/DDBJ whole genome shotgun (WGS) entry which is preliminary data.</text>
</comment>
<accession>A0ABV7VDP4</accession>
<dbReference type="RefSeq" id="WP_379722161.1">
    <property type="nucleotide sequence ID" value="NZ_JBHRYJ010000001.1"/>
</dbReference>
<evidence type="ECO:0000259" key="2">
    <source>
        <dbReference type="Pfam" id="PF03749"/>
    </source>
</evidence>
<dbReference type="EMBL" id="JBHRYJ010000001">
    <property type="protein sequence ID" value="MFC3674746.1"/>
    <property type="molecule type" value="Genomic_DNA"/>
</dbReference>
<dbReference type="Gene3D" id="3.40.1350.60">
    <property type="match status" value="1"/>
</dbReference>
<protein>
    <recommendedName>
        <fullName evidence="1">Sugar fermentation stimulation protein homolog</fullName>
    </recommendedName>
</protein>
<evidence type="ECO:0000256" key="1">
    <source>
        <dbReference type="HAMAP-Rule" id="MF_00095"/>
    </source>
</evidence>
<dbReference type="Pfam" id="PF03749">
    <property type="entry name" value="SfsA"/>
    <property type="match status" value="1"/>
</dbReference>
<dbReference type="InterPro" id="IPR005224">
    <property type="entry name" value="SfsA"/>
</dbReference>
<evidence type="ECO:0000313" key="5">
    <source>
        <dbReference type="Proteomes" id="UP001595711"/>
    </source>
</evidence>
<dbReference type="Proteomes" id="UP001595711">
    <property type="component" value="Unassembled WGS sequence"/>
</dbReference>
<organism evidence="4 5">
    <name type="scientific">Ferrovibrio xuzhouensis</name>
    <dbReference type="NCBI Taxonomy" id="1576914"/>
    <lineage>
        <taxon>Bacteria</taxon>
        <taxon>Pseudomonadati</taxon>
        <taxon>Pseudomonadota</taxon>
        <taxon>Alphaproteobacteria</taxon>
        <taxon>Rhodospirillales</taxon>
        <taxon>Rhodospirillaceae</taxon>
        <taxon>Ferrovibrio</taxon>
    </lineage>
</organism>
<feature type="domain" description="SfsA N-terminal OB" evidence="3">
    <location>
        <begin position="13"/>
        <end position="76"/>
    </location>
</feature>
<name>A0ABV7VDP4_9PROT</name>
<sequence length="232" mass="25604">MEFPVPLTPATLLRRYKRFLADMRFADGHEETVHCPNPGAMLGLDAPGSRAWLKPGRGKLRWGWVLVEADDALVGIDTTLPNRLVAEALAADTIPELQGYATHRPEVPYGTENSRVDFLLSGPDRPDCYLEVKNVHLMRQPGLAEFPDCVTTRGAKHLRELAAMVAAGHRAAMLFLVQRPDCGRFRLAADCDPGYAAAFRDALKAGVDALCYDCAVTETAIALRRRLHIEDK</sequence>
<dbReference type="HAMAP" id="MF_00095">
    <property type="entry name" value="SfsA"/>
    <property type="match status" value="1"/>
</dbReference>
<feature type="domain" description="Sugar fermentation stimulation protein C-terminal" evidence="2">
    <location>
        <begin position="80"/>
        <end position="218"/>
    </location>
</feature>
<dbReference type="PANTHER" id="PTHR30545:SF2">
    <property type="entry name" value="SUGAR FERMENTATION STIMULATION PROTEIN A"/>
    <property type="match status" value="1"/>
</dbReference>
<keyword evidence="5" id="KW-1185">Reference proteome</keyword>
<dbReference type="InterPro" id="IPR040452">
    <property type="entry name" value="SfsA_C"/>
</dbReference>
<evidence type="ECO:0000313" key="4">
    <source>
        <dbReference type="EMBL" id="MFC3674746.1"/>
    </source>
</evidence>
<dbReference type="PANTHER" id="PTHR30545">
    <property type="entry name" value="SUGAR FERMENTATION STIMULATION PROTEIN A"/>
    <property type="match status" value="1"/>
</dbReference>
<evidence type="ECO:0000259" key="3">
    <source>
        <dbReference type="Pfam" id="PF17746"/>
    </source>
</evidence>
<dbReference type="InterPro" id="IPR041465">
    <property type="entry name" value="SfsA_N"/>
</dbReference>
<gene>
    <name evidence="1 4" type="primary">sfsA</name>
    <name evidence="4" type="ORF">ACFOOQ_04270</name>
</gene>